<dbReference type="GO" id="GO:0005739">
    <property type="term" value="C:mitochondrion"/>
    <property type="evidence" value="ECO:0007669"/>
    <property type="project" value="TreeGrafter"/>
</dbReference>
<dbReference type="PANTHER" id="PTHR11266:SF17">
    <property type="entry name" value="PROTEIN MPV17"/>
    <property type="match status" value="1"/>
</dbReference>
<dbReference type="OMA" id="WYQSKLA"/>
<name>A0A060SV61_PYCCI</name>
<gene>
    <name evidence="7" type="ORF">BN946_scf184414.g5</name>
</gene>
<comment type="caution">
    <text evidence="7">The sequence shown here is derived from an EMBL/GenBank/DDBJ whole genome shotgun (WGS) entry which is preliminary data.</text>
</comment>
<organism evidence="7 8">
    <name type="scientific">Pycnoporus cinnabarinus</name>
    <name type="common">Cinnabar-red polypore</name>
    <name type="synonym">Trametes cinnabarina</name>
    <dbReference type="NCBI Taxonomy" id="5643"/>
    <lineage>
        <taxon>Eukaryota</taxon>
        <taxon>Fungi</taxon>
        <taxon>Dikarya</taxon>
        <taxon>Basidiomycota</taxon>
        <taxon>Agaricomycotina</taxon>
        <taxon>Agaricomycetes</taxon>
        <taxon>Polyporales</taxon>
        <taxon>Polyporaceae</taxon>
        <taxon>Trametes</taxon>
    </lineage>
</organism>
<keyword evidence="4" id="KW-1133">Transmembrane helix</keyword>
<evidence type="ECO:0000256" key="2">
    <source>
        <dbReference type="ARBA" id="ARBA00006824"/>
    </source>
</evidence>
<dbReference type="EMBL" id="CCBP010000363">
    <property type="protein sequence ID" value="CDO76323.1"/>
    <property type="molecule type" value="Genomic_DNA"/>
</dbReference>
<evidence type="ECO:0000313" key="7">
    <source>
        <dbReference type="EMBL" id="CDO76323.1"/>
    </source>
</evidence>
<evidence type="ECO:0000256" key="1">
    <source>
        <dbReference type="ARBA" id="ARBA00004141"/>
    </source>
</evidence>
<keyword evidence="5" id="KW-0472">Membrane</keyword>
<comment type="subcellular location">
    <subcellularLocation>
        <location evidence="1">Membrane</location>
        <topology evidence="1">Multi-pass membrane protein</topology>
    </subcellularLocation>
</comment>
<evidence type="ECO:0000256" key="4">
    <source>
        <dbReference type="ARBA" id="ARBA00022989"/>
    </source>
</evidence>
<dbReference type="PANTHER" id="PTHR11266">
    <property type="entry name" value="PEROXISOMAL MEMBRANE PROTEIN 2, PXMP2 MPV17"/>
    <property type="match status" value="1"/>
</dbReference>
<dbReference type="AlphaFoldDB" id="A0A060SV61"/>
<comment type="similarity">
    <text evidence="2 6">Belongs to the peroxisomal membrane protein PXMP2/4 family.</text>
</comment>
<accession>A0A060SV61</accession>
<keyword evidence="3" id="KW-0812">Transmembrane</keyword>
<reference evidence="7" key="1">
    <citation type="submission" date="2014-01" db="EMBL/GenBank/DDBJ databases">
        <title>The genome of the white-rot fungus Pycnoporus cinnabarinus: a basidiomycete model with a versatile arsenal for lignocellulosic biomass breakdown.</title>
        <authorList>
            <person name="Levasseur A."/>
            <person name="Lomascolo A."/>
            <person name="Ruiz-Duenas F.J."/>
            <person name="Uzan E."/>
            <person name="Piumi F."/>
            <person name="Kues U."/>
            <person name="Ram A.F.J."/>
            <person name="Murat C."/>
            <person name="Haon M."/>
            <person name="Benoit I."/>
            <person name="Arfi Y."/>
            <person name="Chevret D."/>
            <person name="Drula E."/>
            <person name="Kwon M.J."/>
            <person name="Gouret P."/>
            <person name="Lesage-Meessen L."/>
            <person name="Lombard V."/>
            <person name="Mariette J."/>
            <person name="Noirot C."/>
            <person name="Park J."/>
            <person name="Patyshakuliyeva A."/>
            <person name="Wieneger R.A.B."/>
            <person name="Wosten H.A.B."/>
            <person name="Martin F."/>
            <person name="Coutinho P.M."/>
            <person name="de Vries R."/>
            <person name="Martinez A.T."/>
            <person name="Klopp C."/>
            <person name="Pontarotti P."/>
            <person name="Henrissat B."/>
            <person name="Record E."/>
        </authorList>
    </citation>
    <scope>NUCLEOTIDE SEQUENCE [LARGE SCALE GENOMIC DNA]</scope>
    <source>
        <strain evidence="7">BRFM137</strain>
    </source>
</reference>
<evidence type="ECO:0000313" key="8">
    <source>
        <dbReference type="Proteomes" id="UP000029665"/>
    </source>
</evidence>
<dbReference type="Proteomes" id="UP000029665">
    <property type="component" value="Unassembled WGS sequence"/>
</dbReference>
<dbReference type="GO" id="GO:0016020">
    <property type="term" value="C:membrane"/>
    <property type="evidence" value="ECO:0007669"/>
    <property type="project" value="UniProtKB-SubCell"/>
</dbReference>
<dbReference type="Pfam" id="PF04117">
    <property type="entry name" value="Mpv17_PMP22"/>
    <property type="match status" value="1"/>
</dbReference>
<dbReference type="OrthoDB" id="430207at2759"/>
<dbReference type="STRING" id="5643.A0A060SV61"/>
<evidence type="ECO:0000256" key="3">
    <source>
        <dbReference type="ARBA" id="ARBA00022692"/>
    </source>
</evidence>
<keyword evidence="8" id="KW-1185">Reference proteome</keyword>
<evidence type="ECO:0000256" key="5">
    <source>
        <dbReference type="ARBA" id="ARBA00023136"/>
    </source>
</evidence>
<evidence type="ECO:0000256" key="6">
    <source>
        <dbReference type="RuleBase" id="RU363053"/>
    </source>
</evidence>
<protein>
    <submittedName>
        <fullName evidence="7">Uncharacterized protein</fullName>
    </submittedName>
</protein>
<dbReference type="HOGENOM" id="CLU_049109_8_1_1"/>
<dbReference type="InterPro" id="IPR007248">
    <property type="entry name" value="Mpv17_PMP22"/>
</dbReference>
<sequence length="202" mass="21686">MLTQCATSAVLFGSGDIVAQQLFEKKGIQNHDFMRTARLAFYGGAIFGPLLTKWLQFLDRLRFSTPTKGVIYRVYLDQGVSTPMVVGMFFGSLTLLEGKTFIAAKERIQEAYAPTLLRNWGVFIPTQIVNFAIVPPHLRFVTVGVVSLFWNAYLSAVNAQKQADGAPDAAVALEDAKAPEALASAVAASPSSAAAVLGDKAA</sequence>
<proteinExistence type="inferred from homology"/>